<evidence type="ECO:0000256" key="1">
    <source>
        <dbReference type="ARBA" id="ARBA00008668"/>
    </source>
</evidence>
<dbReference type="Pfam" id="PF00657">
    <property type="entry name" value="Lipase_GDSL"/>
    <property type="match status" value="1"/>
</dbReference>
<evidence type="ECO:0000313" key="2">
    <source>
        <dbReference type="EMBL" id="CAG1862037.1"/>
    </source>
</evidence>
<dbReference type="InterPro" id="IPR036514">
    <property type="entry name" value="SGNH_hydro_sf"/>
</dbReference>
<dbReference type="SUPFAM" id="SSF52266">
    <property type="entry name" value="SGNH hydrolase"/>
    <property type="match status" value="1"/>
</dbReference>
<name>A0A804I2R0_MUSAM</name>
<dbReference type="FunCoup" id="A0A804I2R0">
    <property type="interactions" value="58"/>
</dbReference>
<comment type="similarity">
    <text evidence="1">Belongs to the 'GDSL' lipolytic enzyme family.</text>
</comment>
<dbReference type="Gene3D" id="3.40.50.1110">
    <property type="entry name" value="SGNH hydrolase"/>
    <property type="match status" value="1"/>
</dbReference>
<dbReference type="Proteomes" id="UP000012960">
    <property type="component" value="Unplaced"/>
</dbReference>
<dbReference type="FunFam" id="3.40.50.1110:FF:000003">
    <property type="entry name" value="GDSL esterase/lipase APG"/>
    <property type="match status" value="1"/>
</dbReference>
<dbReference type="EnsemblPlants" id="Ma02_t14360.1">
    <property type="protein sequence ID" value="Ma02_p14360.1"/>
    <property type="gene ID" value="Ma02_g14360"/>
</dbReference>
<dbReference type="OMA" id="LVSCFFC"/>
<dbReference type="AlphaFoldDB" id="A0A804I2R0"/>
<dbReference type="OrthoDB" id="1600564at2759"/>
<sequence>MLLTLHFVSAPLISNFSTSSSPPVISAPPPALGEEEEKNKCGEAMVPILVAAVQVLAGLVGVSEGQGLVPGVIIFGDSTVDVGNNNHLLTLVKANFPPYGRDFPHHSPTGRFCNGKLVTDFVVEVLGFTTHPPAYLSKEATGNNLLNGANFASASSGYLDATASLYQAVSLTRQLRYFEQYQAKVKSIAGKATATALFADSIYVLSAGSSDFLQNYYINPLLRAIYSPDQFSGLLLQSFTTFVQELHDMGARRIGVTSLPPIGCLPAAITLFGGGDGDGDACVARLNDDAVAFNEKLDAAARALKRNHADLKLVVFDVYGPLLKLIRNPADGVVDGKGFLEARRACCGTGTIETSLLCNAASPGTCGNATGYVFWDSFHPSEAANSVLADALIIQGIDLIL</sequence>
<evidence type="ECO:0000313" key="3">
    <source>
        <dbReference type="EnsemblPlants" id="Ma02_p14360.1"/>
    </source>
</evidence>
<accession>A0A804I2R0</accession>
<dbReference type="InterPro" id="IPR001087">
    <property type="entry name" value="GDSL"/>
</dbReference>
<dbReference type="GO" id="GO:0016788">
    <property type="term" value="F:hydrolase activity, acting on ester bonds"/>
    <property type="evidence" value="ECO:0007669"/>
    <property type="project" value="InterPro"/>
</dbReference>
<proteinExistence type="inferred from homology"/>
<dbReference type="PANTHER" id="PTHR45642:SF67">
    <property type="entry name" value="GDSL-LIKE LIPASE_ACYLHYDROLASE FAMILY PROTEIN, EXPRESSED"/>
    <property type="match status" value="1"/>
</dbReference>
<keyword evidence="4" id="KW-1185">Reference proteome</keyword>
<dbReference type="InterPro" id="IPR035669">
    <property type="entry name" value="SGNH_plant_lipase-like"/>
</dbReference>
<dbReference type="Gramene" id="Ma02_t14360.1">
    <property type="protein sequence ID" value="Ma02_p14360.1"/>
    <property type="gene ID" value="Ma02_g14360"/>
</dbReference>
<organism evidence="3 4">
    <name type="scientific">Musa acuminata subsp. malaccensis</name>
    <name type="common">Wild banana</name>
    <name type="synonym">Musa malaccensis</name>
    <dbReference type="NCBI Taxonomy" id="214687"/>
    <lineage>
        <taxon>Eukaryota</taxon>
        <taxon>Viridiplantae</taxon>
        <taxon>Streptophyta</taxon>
        <taxon>Embryophyta</taxon>
        <taxon>Tracheophyta</taxon>
        <taxon>Spermatophyta</taxon>
        <taxon>Magnoliopsida</taxon>
        <taxon>Liliopsida</taxon>
        <taxon>Zingiberales</taxon>
        <taxon>Musaceae</taxon>
        <taxon>Musa</taxon>
    </lineage>
</organism>
<reference evidence="2" key="1">
    <citation type="submission" date="2021-03" db="EMBL/GenBank/DDBJ databases">
        <authorList>
            <consortium name="Genoscope - CEA"/>
            <person name="William W."/>
        </authorList>
    </citation>
    <scope>NUCLEOTIDE SEQUENCE</scope>
    <source>
        <strain evidence="2">Doubled-haploid Pahang</strain>
    </source>
</reference>
<dbReference type="InterPro" id="IPR050592">
    <property type="entry name" value="GDSL_lipolytic_enzyme"/>
</dbReference>
<dbReference type="CDD" id="cd01837">
    <property type="entry name" value="SGNH_plant_lipase_like"/>
    <property type="match status" value="1"/>
</dbReference>
<dbReference type="EMBL" id="HG996467">
    <property type="protein sequence ID" value="CAG1862037.1"/>
    <property type="molecule type" value="Genomic_DNA"/>
</dbReference>
<gene>
    <name evidence="2" type="ORF">GSMUA_69310.1</name>
</gene>
<dbReference type="PANTHER" id="PTHR45642">
    <property type="entry name" value="GDSL ESTERASE/LIPASE EXL3"/>
    <property type="match status" value="1"/>
</dbReference>
<protein>
    <submittedName>
        <fullName evidence="2">(wild Malaysian banana) hypothetical protein</fullName>
    </submittedName>
</protein>
<reference evidence="3" key="2">
    <citation type="submission" date="2021-05" db="UniProtKB">
        <authorList>
            <consortium name="EnsemblPlants"/>
        </authorList>
    </citation>
    <scope>IDENTIFICATION</scope>
    <source>
        <strain evidence="3">subsp. malaccensis</strain>
    </source>
</reference>
<evidence type="ECO:0000313" key="4">
    <source>
        <dbReference type="Proteomes" id="UP000012960"/>
    </source>
</evidence>